<sequence length="1026" mass="117498">EIRAQLVEQQKCLEQQTEMRVQLLQDLQDFFRKKSEIEMEYSRNLEKLAERFMAKTRSTKDHQQYKKDQNLLSPVNCWYLLLNQVRRESKDHATLSEIYLNNVIMRFMQISEDSTRMFKKSKEISFQLHEDLMKVLNELYTVMKTYHMYHAESISAESKLKEAEKQEEKQIGRSGDPGFHIRLEERHQRRSSVKKIEKMKEKRQAKYSENKLKSIKARNEYLLTLEATNASVFKYYIHDLSDLIDCCDLGYHASLNRALRTYLSAEYNLETSRHEGLDIIENAVDSLEPRSDKQRFMEMYPTAFCPPMKFEFQSHMGDEVCQVTAQQPVQAELMLRYQQLQSRLATLKIENEEVKKTTEATLQTIQDMVTIEDYDVSECFQHSRSTESVKSTVSETYLSKPSIAKRRANQQETEQFYFMKFREYLEGSNLITKLQAKHDLLQRTLGEGFLFLICSSLILLLFFQDSGQVIPLIVESCIRFINLYGLQHQGIFRVSGSQVEVNDIKNSFERGENPLADDQSNHDINSVAGVLKLYFRGLENPVFPKERFNDLISCIRIDNLYERALHIRKLLLTLPRSVLIVMRYLFAFLNHLSQYSDENMMDPYNLAICFGPTLMPVPDIQDQVSCQAHVNEIIKTIIIHHEAIFPDVKELDGPVYEKCMAGDDYCDSPYSEHGTLEEVDQDASTEPHTSEDECEPIEAIAKFDYVGRSARELSFKKGASLLLYHRASEDWWEGRHNGIDGLVPHQYIVVQDISPAHSSANSVITPPHAYAGSLQLVLPPLLHWCRQRKRSEPPPPLRRPGRSSDGHCPVHPPHPLSNSAMELGSPNLATHCSPRALLQNRNLNADSPERRRRPGHGSLTNISRHDSLKKIDSPPIRRSTSSGQYTGFNDHKPLDPESIAQDIEETMNTALNELRELERQSSAKHAPDVVLDTLEQMKNAPTPATSTESLSPLHSVVLRSSEPQIRRSTSSSSDTMSTFKPMVAPRMGVQLKPPALRPKPIVLPKTNPSIGPSPPSQGPADKSCTM</sequence>
<dbReference type="InterPro" id="IPR051627">
    <property type="entry name" value="SLIT-ROBO_RhoGAP"/>
</dbReference>
<dbReference type="Pfam" id="PF00611">
    <property type="entry name" value="FCH"/>
    <property type="match status" value="1"/>
</dbReference>
<name>A0A7L1WLA1_9PASS</name>
<dbReference type="SUPFAM" id="SSF50044">
    <property type="entry name" value="SH3-domain"/>
    <property type="match status" value="1"/>
</dbReference>
<dbReference type="InterPro" id="IPR035648">
    <property type="entry name" value="srGAP1/2/3_SH3"/>
</dbReference>
<dbReference type="PROSITE" id="PS50238">
    <property type="entry name" value="RHOGAP"/>
    <property type="match status" value="1"/>
</dbReference>
<feature type="compositionally biased region" description="Polar residues" evidence="11">
    <location>
        <begin position="878"/>
        <end position="887"/>
    </location>
</feature>
<evidence type="ECO:0000256" key="7">
    <source>
        <dbReference type="ARBA" id="ARBA00083891"/>
    </source>
</evidence>
<dbReference type="InterPro" id="IPR000198">
    <property type="entry name" value="RhoGAP_dom"/>
</dbReference>
<dbReference type="InterPro" id="IPR001060">
    <property type="entry name" value="FCH_dom"/>
</dbReference>
<dbReference type="GO" id="GO:0007165">
    <property type="term" value="P:signal transduction"/>
    <property type="evidence" value="ECO:0007669"/>
    <property type="project" value="InterPro"/>
</dbReference>
<dbReference type="OrthoDB" id="5981864at2759"/>
<evidence type="ECO:0000313" key="15">
    <source>
        <dbReference type="EMBL" id="NXO98550.1"/>
    </source>
</evidence>
<feature type="compositionally biased region" description="Basic and acidic residues" evidence="11">
    <location>
        <begin position="863"/>
        <end position="872"/>
    </location>
</feature>
<dbReference type="InterPro" id="IPR008936">
    <property type="entry name" value="Rho_GTPase_activation_prot"/>
</dbReference>
<evidence type="ECO:0000259" key="12">
    <source>
        <dbReference type="PROSITE" id="PS50002"/>
    </source>
</evidence>
<evidence type="ECO:0000256" key="9">
    <source>
        <dbReference type="PROSITE-ProRule" id="PRU01077"/>
    </source>
</evidence>
<dbReference type="FunFam" id="1.20.1270.60:FF:000006">
    <property type="entry name" value="SLIT-ROBO Rho GTPase-activating protein 1 isoform 2"/>
    <property type="match status" value="1"/>
</dbReference>
<evidence type="ECO:0000256" key="4">
    <source>
        <dbReference type="ARBA" id="ARBA00023054"/>
    </source>
</evidence>
<dbReference type="CDD" id="cd07683">
    <property type="entry name" value="F-BAR_srGAP1"/>
    <property type="match status" value="1"/>
</dbReference>
<dbReference type="FunFam" id="1.10.555.10:FF:000010">
    <property type="entry name" value="SLIT-ROBO Rho GTPase-activating protein 1 isoform 2"/>
    <property type="match status" value="1"/>
</dbReference>
<feature type="compositionally biased region" description="Low complexity" evidence="11">
    <location>
        <begin position="968"/>
        <end position="978"/>
    </location>
</feature>
<dbReference type="Pfam" id="PF00620">
    <property type="entry name" value="RhoGAP"/>
    <property type="match status" value="1"/>
</dbReference>
<evidence type="ECO:0000256" key="8">
    <source>
        <dbReference type="PROSITE-ProRule" id="PRU00192"/>
    </source>
</evidence>
<comment type="caution">
    <text evidence="15">The sequence shown here is derived from an EMBL/GenBank/DDBJ whole genome shotgun (WGS) entry which is preliminary data.</text>
</comment>
<dbReference type="InterPro" id="IPR031160">
    <property type="entry name" value="F_BAR_dom"/>
</dbReference>
<dbReference type="EMBL" id="VXBV01006249">
    <property type="protein sequence ID" value="NXO98550.1"/>
    <property type="molecule type" value="Genomic_DNA"/>
</dbReference>
<reference evidence="15 16" key="1">
    <citation type="submission" date="2019-09" db="EMBL/GenBank/DDBJ databases">
        <title>Bird 10,000 Genomes (B10K) Project - Family phase.</title>
        <authorList>
            <person name="Zhang G."/>
        </authorList>
    </citation>
    <scope>NUCLEOTIDE SEQUENCE [LARGE SCALE GENOMIC DNA]</scope>
    <source>
        <strain evidence="15">B10K-DU-002-20</strain>
        <tissue evidence="15">Muscle</tissue>
    </source>
</reference>
<dbReference type="PROSITE" id="PS50002">
    <property type="entry name" value="SH3"/>
    <property type="match status" value="1"/>
</dbReference>
<evidence type="ECO:0000256" key="1">
    <source>
        <dbReference type="ARBA" id="ARBA00022443"/>
    </source>
</evidence>
<keyword evidence="1 8" id="KW-0728">SH3 domain</keyword>
<dbReference type="Gene3D" id="2.30.30.40">
    <property type="entry name" value="SH3 Domains"/>
    <property type="match status" value="1"/>
</dbReference>
<evidence type="ECO:0000256" key="3">
    <source>
        <dbReference type="ARBA" id="ARBA00022553"/>
    </source>
</evidence>
<evidence type="ECO:0000313" key="16">
    <source>
        <dbReference type="Proteomes" id="UP000536092"/>
    </source>
</evidence>
<keyword evidence="16" id="KW-1185">Reference proteome</keyword>
<dbReference type="AlphaFoldDB" id="A0A7L1WLA1"/>
<feature type="region of interest" description="Disordered" evidence="11">
    <location>
        <begin position="939"/>
        <end position="1026"/>
    </location>
</feature>
<dbReference type="FunFam" id="2.30.30.40:FF:000005">
    <property type="entry name" value="SLIT-ROBO Rho GTPase-activating protein 1 isoform 2"/>
    <property type="match status" value="1"/>
</dbReference>
<evidence type="ECO:0000256" key="6">
    <source>
        <dbReference type="ARBA" id="ARBA00073473"/>
    </source>
</evidence>
<dbReference type="InterPro" id="IPR037451">
    <property type="entry name" value="srGAP1_F-BAR"/>
</dbReference>
<evidence type="ECO:0000256" key="10">
    <source>
        <dbReference type="SAM" id="Coils"/>
    </source>
</evidence>
<feature type="coiled-coil region" evidence="10">
    <location>
        <begin position="330"/>
        <end position="357"/>
    </location>
</feature>
<feature type="domain" description="SH3" evidence="12">
    <location>
        <begin position="694"/>
        <end position="753"/>
    </location>
</feature>
<feature type="domain" description="Rho-GAP" evidence="13">
    <location>
        <begin position="455"/>
        <end position="645"/>
    </location>
</feature>
<dbReference type="SMART" id="SM00326">
    <property type="entry name" value="SH3"/>
    <property type="match status" value="1"/>
</dbReference>
<dbReference type="InterPro" id="IPR027267">
    <property type="entry name" value="AH/BAR_dom_sf"/>
</dbReference>
<evidence type="ECO:0000256" key="11">
    <source>
        <dbReference type="SAM" id="MobiDB-lite"/>
    </source>
</evidence>
<dbReference type="Proteomes" id="UP000536092">
    <property type="component" value="Unassembled WGS sequence"/>
</dbReference>
<feature type="domain" description="F-BAR" evidence="14">
    <location>
        <begin position="1"/>
        <end position="292"/>
    </location>
</feature>
<evidence type="ECO:0000256" key="2">
    <source>
        <dbReference type="ARBA" id="ARBA00022468"/>
    </source>
</evidence>
<dbReference type="CDD" id="cd11955">
    <property type="entry name" value="SH3_srGAP1-3"/>
    <property type="match status" value="1"/>
</dbReference>
<gene>
    <name evidence="15" type="primary">Srgap1</name>
    <name evidence="15" type="ORF">CERBRA_R11566</name>
</gene>
<feature type="region of interest" description="Disordered" evidence="11">
    <location>
        <begin position="789"/>
        <end position="894"/>
    </location>
</feature>
<dbReference type="Pfam" id="PF00018">
    <property type="entry name" value="SH3_1"/>
    <property type="match status" value="1"/>
</dbReference>
<accession>A0A7L1WLA1</accession>
<dbReference type="PROSITE" id="PS51741">
    <property type="entry name" value="F_BAR"/>
    <property type="match status" value="1"/>
</dbReference>
<dbReference type="CDD" id="cd04383">
    <property type="entry name" value="RhoGAP_srGAP"/>
    <property type="match status" value="1"/>
</dbReference>
<dbReference type="SUPFAM" id="SSF48350">
    <property type="entry name" value="GTPase activation domain, GAP"/>
    <property type="match status" value="1"/>
</dbReference>
<feature type="non-terminal residue" evidence="15">
    <location>
        <position position="1026"/>
    </location>
</feature>
<dbReference type="Gene3D" id="1.10.555.10">
    <property type="entry name" value="Rho GTPase activation protein"/>
    <property type="match status" value="1"/>
</dbReference>
<dbReference type="SUPFAM" id="SSF103657">
    <property type="entry name" value="BAR/IMD domain-like"/>
    <property type="match status" value="1"/>
</dbReference>
<protein>
    <recommendedName>
        <fullName evidence="6">SLIT-ROBO Rho GTPase-activating protein 1</fullName>
    </recommendedName>
    <alternativeName>
        <fullName evidence="7">Rho GTPase-activating protein 13</fullName>
    </alternativeName>
</protein>
<evidence type="ECO:0000259" key="13">
    <source>
        <dbReference type="PROSITE" id="PS50238"/>
    </source>
</evidence>
<dbReference type="SMART" id="SM00055">
    <property type="entry name" value="FCH"/>
    <property type="match status" value="1"/>
</dbReference>
<organism evidence="15 16">
    <name type="scientific">Certhia brachydactyla</name>
    <name type="common">short-toed tree-creeper</name>
    <dbReference type="NCBI Taxonomy" id="73330"/>
    <lineage>
        <taxon>Eukaryota</taxon>
        <taxon>Metazoa</taxon>
        <taxon>Chordata</taxon>
        <taxon>Craniata</taxon>
        <taxon>Vertebrata</taxon>
        <taxon>Euteleostomi</taxon>
        <taxon>Archelosauria</taxon>
        <taxon>Archosauria</taxon>
        <taxon>Dinosauria</taxon>
        <taxon>Saurischia</taxon>
        <taxon>Theropoda</taxon>
        <taxon>Coelurosauria</taxon>
        <taxon>Aves</taxon>
        <taxon>Neognathae</taxon>
        <taxon>Neoaves</taxon>
        <taxon>Telluraves</taxon>
        <taxon>Australaves</taxon>
        <taxon>Passeriformes</taxon>
        <taxon>Certhiidae</taxon>
        <taxon>Certhiinae</taxon>
        <taxon>Certhia</taxon>
    </lineage>
</organism>
<feature type="compositionally biased region" description="Polar residues" evidence="11">
    <location>
        <begin position="942"/>
        <end position="952"/>
    </location>
</feature>
<keyword evidence="4 9" id="KW-0175">Coiled coil</keyword>
<feature type="non-terminal residue" evidence="15">
    <location>
        <position position="1"/>
    </location>
</feature>
<dbReference type="Gene3D" id="1.20.1270.60">
    <property type="entry name" value="Arfaptin homology (AH) domain/BAR domain"/>
    <property type="match status" value="1"/>
</dbReference>
<evidence type="ECO:0000256" key="5">
    <source>
        <dbReference type="ARBA" id="ARBA00056458"/>
    </source>
</evidence>
<dbReference type="PANTHER" id="PTHR14166">
    <property type="entry name" value="SLIT-ROBO RHO GTPASE ACTIVATING PROTEIN"/>
    <property type="match status" value="1"/>
</dbReference>
<evidence type="ECO:0000259" key="14">
    <source>
        <dbReference type="PROSITE" id="PS51741"/>
    </source>
</evidence>
<keyword evidence="2" id="KW-0343">GTPase activation</keyword>
<proteinExistence type="predicted"/>
<comment type="function">
    <text evidence="5">GTPase-activating protein for RhoA and Cdc42 small GTPases. Together with CDC42 seems to be involved in the pathway mediating the repulsive signaling of Robo and Slit proteins in neuronal migration. SLIT2, probably through interaction with ROBO1, increases the interaction of SRGAP1 with ROBO1 and inactivates CDC42.</text>
</comment>
<dbReference type="SMART" id="SM00324">
    <property type="entry name" value="RhoGAP"/>
    <property type="match status" value="1"/>
</dbReference>
<dbReference type="InterPro" id="IPR036028">
    <property type="entry name" value="SH3-like_dom_sf"/>
</dbReference>
<dbReference type="InterPro" id="IPR001452">
    <property type="entry name" value="SH3_domain"/>
</dbReference>
<dbReference type="GO" id="GO:0005096">
    <property type="term" value="F:GTPase activator activity"/>
    <property type="evidence" value="ECO:0007669"/>
    <property type="project" value="UniProtKB-KW"/>
</dbReference>
<keyword evidence="3" id="KW-0597">Phosphoprotein</keyword>